<evidence type="ECO:0000313" key="2">
    <source>
        <dbReference type="Proteomes" id="UP000235023"/>
    </source>
</evidence>
<protein>
    <submittedName>
        <fullName evidence="1">Uncharacterized protein</fullName>
    </submittedName>
</protein>
<reference evidence="2" key="1">
    <citation type="submission" date="2017-12" db="EMBL/GenBank/DDBJ databases">
        <authorList>
            <consortium name="DOE Joint Genome Institute"/>
            <person name="Mondo S.J."/>
            <person name="Kjaerbolling I."/>
            <person name="Vesth T.C."/>
            <person name="Frisvad J.C."/>
            <person name="Nybo J.L."/>
            <person name="Theobald S."/>
            <person name="Kuo A."/>
            <person name="Bowyer P."/>
            <person name="Matsuda Y."/>
            <person name="Lyhne E.K."/>
            <person name="Kogle M.E."/>
            <person name="Clum A."/>
            <person name="Lipzen A."/>
            <person name="Salamov A."/>
            <person name="Ngan C.Y."/>
            <person name="Daum C."/>
            <person name="Chiniquy J."/>
            <person name="Barry K."/>
            <person name="LaButti K."/>
            <person name="Haridas S."/>
            <person name="Simmons B.A."/>
            <person name="Magnuson J.K."/>
            <person name="Mortensen U.H."/>
            <person name="Larsen T.O."/>
            <person name="Grigoriev I.V."/>
            <person name="Baker S.E."/>
            <person name="Andersen M.R."/>
            <person name="Nordberg H.P."/>
            <person name="Cantor M.N."/>
            <person name="Hua S.X."/>
        </authorList>
    </citation>
    <scope>NUCLEOTIDE SEQUENCE [LARGE SCALE GENOMIC DNA]</scope>
    <source>
        <strain evidence="2">IBT 19404</strain>
    </source>
</reference>
<dbReference type="Proteomes" id="UP000235023">
    <property type="component" value="Unassembled WGS sequence"/>
</dbReference>
<organism evidence="1 2">
    <name type="scientific">Aspergillus taichungensis</name>
    <dbReference type="NCBI Taxonomy" id="482145"/>
    <lineage>
        <taxon>Eukaryota</taxon>
        <taxon>Fungi</taxon>
        <taxon>Dikarya</taxon>
        <taxon>Ascomycota</taxon>
        <taxon>Pezizomycotina</taxon>
        <taxon>Eurotiomycetes</taxon>
        <taxon>Eurotiomycetidae</taxon>
        <taxon>Eurotiales</taxon>
        <taxon>Aspergillaceae</taxon>
        <taxon>Aspergillus</taxon>
        <taxon>Aspergillus subgen. Circumdati</taxon>
    </lineage>
</organism>
<keyword evidence="2" id="KW-1185">Reference proteome</keyword>
<name>A0A2J5IAL1_9EURO</name>
<evidence type="ECO:0000313" key="1">
    <source>
        <dbReference type="EMBL" id="PLN86959.1"/>
    </source>
</evidence>
<accession>A0A2J5IAL1</accession>
<dbReference type="EMBL" id="KZ559496">
    <property type="protein sequence ID" value="PLN86959.1"/>
    <property type="molecule type" value="Genomic_DNA"/>
</dbReference>
<dbReference type="AlphaFoldDB" id="A0A2J5IAL1"/>
<gene>
    <name evidence="1" type="ORF">BDW42DRAFT_182319</name>
</gene>
<proteinExistence type="predicted"/>
<sequence>MTQAMVPRTYLHGPLRFLLRGPFLKPGVSLASRVLATRHHQGPSRIYGGACNVADYHQFTVQVQGPYECKRNDHQEQLLTQLKTIPQDTGCLRIAEDTPSSVEWSLLSKHFTNVRDLELRTGFNEELTDEGIPAHWQLKRLLISDACAEVFRTPFVLEGKVETLVLLGTSGLRFEGPTSEELYRTHEEAISRGDKEPEHIAVKEGSPDERKIEITWLPNLVLDEMNNSHAGTRATQLPTSQDNQSLQCLPQEVQSSMAQLEIIENDAIDTFNRMTMALPHVVDKLVTLNIRSTHALDFYFTTEELFISTLSQLSKLQTLVLSVGEVFENEDTLPNLHASIPSGITTLRFRGPASLVRSKQWSTWAESFAFVLDLHYEALDDSWRKNEPARAPNELLEEAQDACEQLYHAVTKRGVSIERFHDKWCEHWPLLKQVDDRWTRHI</sequence>
<dbReference type="OrthoDB" id="4579491at2759"/>